<evidence type="ECO:0000256" key="7">
    <source>
        <dbReference type="PIRNR" id="PIRNR001488"/>
    </source>
</evidence>
<feature type="domain" description="Thioredoxin" evidence="9">
    <location>
        <begin position="4"/>
        <end position="200"/>
    </location>
</feature>
<feature type="signal peptide" evidence="8">
    <location>
        <begin position="1"/>
        <end position="22"/>
    </location>
</feature>
<gene>
    <name evidence="10" type="ORF">GCM10023333_23740</name>
</gene>
<evidence type="ECO:0000256" key="5">
    <source>
        <dbReference type="ARBA" id="ARBA00023157"/>
    </source>
</evidence>
<dbReference type="PANTHER" id="PTHR35891:SF2">
    <property type="entry name" value="THIOL:DISULFIDE INTERCHANGE PROTEIN DSBA"/>
    <property type="match status" value="1"/>
</dbReference>
<dbReference type="Pfam" id="PF01323">
    <property type="entry name" value="DSBA"/>
    <property type="match status" value="1"/>
</dbReference>
<dbReference type="PROSITE" id="PS00194">
    <property type="entry name" value="THIOREDOXIN_1"/>
    <property type="match status" value="1"/>
</dbReference>
<feature type="chain" id="PRO_5045432504" description="Thiol:disulfide interchange protein" evidence="8">
    <location>
        <begin position="23"/>
        <end position="202"/>
    </location>
</feature>
<comment type="similarity">
    <text evidence="2">Belongs to the thioredoxin family. DsbA subfamily.</text>
</comment>
<dbReference type="EMBL" id="BAABJZ010000080">
    <property type="protein sequence ID" value="GAA4889699.1"/>
    <property type="molecule type" value="Genomic_DNA"/>
</dbReference>
<reference evidence="11" key="1">
    <citation type="journal article" date="2019" name="Int. J. Syst. Evol. Microbiol.">
        <title>The Global Catalogue of Microorganisms (GCM) 10K type strain sequencing project: providing services to taxonomists for standard genome sequencing and annotation.</title>
        <authorList>
            <consortium name="The Broad Institute Genomics Platform"/>
            <consortium name="The Broad Institute Genome Sequencing Center for Infectious Disease"/>
            <person name="Wu L."/>
            <person name="Ma J."/>
        </authorList>
    </citation>
    <scope>NUCLEOTIDE SEQUENCE [LARGE SCALE GENOMIC DNA]</scope>
    <source>
        <strain evidence="11">JCM 18401</strain>
    </source>
</reference>
<dbReference type="InterPro" id="IPR036249">
    <property type="entry name" value="Thioredoxin-like_sf"/>
</dbReference>
<dbReference type="InterPro" id="IPR023205">
    <property type="entry name" value="DsbA/DsbL"/>
</dbReference>
<evidence type="ECO:0000256" key="1">
    <source>
        <dbReference type="ARBA" id="ARBA00004418"/>
    </source>
</evidence>
<evidence type="ECO:0000259" key="9">
    <source>
        <dbReference type="PROSITE" id="PS51352"/>
    </source>
</evidence>
<evidence type="ECO:0000256" key="8">
    <source>
        <dbReference type="SAM" id="SignalP"/>
    </source>
</evidence>
<keyword evidence="6" id="KW-0676">Redox-active center</keyword>
<protein>
    <recommendedName>
        <fullName evidence="7">Thiol:disulfide interchange protein</fullName>
    </recommendedName>
</protein>
<proteinExistence type="inferred from homology"/>
<keyword evidence="3 8" id="KW-0732">Signal</keyword>
<name>A0ABP9EZZ4_9GAMM</name>
<comment type="subcellular location">
    <subcellularLocation>
        <location evidence="1 7">Periplasm</location>
    </subcellularLocation>
</comment>
<dbReference type="InterPro" id="IPR050824">
    <property type="entry name" value="Thiol_disulfide_DsbA"/>
</dbReference>
<dbReference type="Proteomes" id="UP001499988">
    <property type="component" value="Unassembled WGS sequence"/>
</dbReference>
<evidence type="ECO:0000256" key="4">
    <source>
        <dbReference type="ARBA" id="ARBA00022764"/>
    </source>
</evidence>
<dbReference type="SUPFAM" id="SSF52833">
    <property type="entry name" value="Thioredoxin-like"/>
    <property type="match status" value="1"/>
</dbReference>
<dbReference type="InterPro" id="IPR013766">
    <property type="entry name" value="Thioredoxin_domain"/>
</dbReference>
<dbReference type="InterPro" id="IPR001853">
    <property type="entry name" value="DSBA-like_thioredoxin_dom"/>
</dbReference>
<organism evidence="10 11">
    <name type="scientific">Ferrimonas pelagia</name>
    <dbReference type="NCBI Taxonomy" id="1177826"/>
    <lineage>
        <taxon>Bacteria</taxon>
        <taxon>Pseudomonadati</taxon>
        <taxon>Pseudomonadota</taxon>
        <taxon>Gammaproteobacteria</taxon>
        <taxon>Alteromonadales</taxon>
        <taxon>Ferrimonadaceae</taxon>
        <taxon>Ferrimonas</taxon>
    </lineage>
</organism>
<evidence type="ECO:0000313" key="11">
    <source>
        <dbReference type="Proteomes" id="UP001499988"/>
    </source>
</evidence>
<dbReference type="CDD" id="cd03019">
    <property type="entry name" value="DsbA_DsbA"/>
    <property type="match status" value="1"/>
</dbReference>
<sequence length="202" mass="22354">MKLRKLGLGLLFLSLFSASVWAEVFEEGVHYTQFAGGVKPAEPTVTEFFSFTCPHCYRFESQVPTLKAQLAQGVAFEQYHVDFGRPIDTELARSLVIAQQLNVSSVIKPALFAAIHETKSLRRAEDLRQLFLDNGVSAEQFDKASSSFVVQTTLGRWKQAQQASGLRGVPAIVVNQQYLVDRGSVKTVEELAALLNYLANKG</sequence>
<dbReference type="PANTHER" id="PTHR35891">
    <property type="entry name" value="THIOL:DISULFIDE INTERCHANGE PROTEIN DSBA"/>
    <property type="match status" value="1"/>
</dbReference>
<evidence type="ECO:0000256" key="2">
    <source>
        <dbReference type="ARBA" id="ARBA00005791"/>
    </source>
</evidence>
<keyword evidence="11" id="KW-1185">Reference proteome</keyword>
<evidence type="ECO:0000256" key="6">
    <source>
        <dbReference type="ARBA" id="ARBA00023284"/>
    </source>
</evidence>
<evidence type="ECO:0000313" key="10">
    <source>
        <dbReference type="EMBL" id="GAA4889699.1"/>
    </source>
</evidence>
<dbReference type="PROSITE" id="PS51352">
    <property type="entry name" value="THIOREDOXIN_2"/>
    <property type="match status" value="1"/>
</dbReference>
<dbReference type="Gene3D" id="3.40.30.10">
    <property type="entry name" value="Glutaredoxin"/>
    <property type="match status" value="1"/>
</dbReference>
<evidence type="ECO:0000256" key="3">
    <source>
        <dbReference type="ARBA" id="ARBA00022729"/>
    </source>
</evidence>
<keyword evidence="5 7" id="KW-1015">Disulfide bond</keyword>
<dbReference type="InterPro" id="IPR017937">
    <property type="entry name" value="Thioredoxin_CS"/>
</dbReference>
<dbReference type="PIRSF" id="PIRSF001488">
    <property type="entry name" value="Tdi_protein"/>
    <property type="match status" value="1"/>
</dbReference>
<comment type="caution">
    <text evidence="10">The sequence shown here is derived from an EMBL/GenBank/DDBJ whole genome shotgun (WGS) entry which is preliminary data.</text>
</comment>
<dbReference type="RefSeq" id="WP_345335612.1">
    <property type="nucleotide sequence ID" value="NZ_BAABJZ010000080.1"/>
</dbReference>
<keyword evidence="4 7" id="KW-0574">Periplasm</keyword>
<accession>A0ABP9EZZ4</accession>